<keyword evidence="7" id="KW-1185">Reference proteome</keyword>
<dbReference type="Proteomes" id="UP000662904">
    <property type="component" value="Chromosome"/>
</dbReference>
<dbReference type="AlphaFoldDB" id="A0A8A0RM30"/>
<keyword evidence="3" id="KW-0238">DNA-binding</keyword>
<name>A0A8A0RM30_9FIRM</name>
<evidence type="ECO:0000256" key="2">
    <source>
        <dbReference type="ARBA" id="ARBA00022747"/>
    </source>
</evidence>
<organism evidence="6 7">
    <name type="scientific">Koleobacter methoxysyntrophicus</name>
    <dbReference type="NCBI Taxonomy" id="2751313"/>
    <lineage>
        <taxon>Bacteria</taxon>
        <taxon>Bacillati</taxon>
        <taxon>Bacillota</taxon>
        <taxon>Clostridia</taxon>
        <taxon>Koleobacterales</taxon>
        <taxon>Koleobacteraceae</taxon>
        <taxon>Koleobacter</taxon>
    </lineage>
</organism>
<evidence type="ECO:0000256" key="1">
    <source>
        <dbReference type="ARBA" id="ARBA00010923"/>
    </source>
</evidence>
<feature type="domain" description="Type I restriction modification DNA specificity" evidence="5">
    <location>
        <begin position="77"/>
        <end position="215"/>
    </location>
</feature>
<dbReference type="Gene3D" id="3.90.220.20">
    <property type="entry name" value="DNA methylase specificity domains"/>
    <property type="match status" value="2"/>
</dbReference>
<dbReference type="InterPro" id="IPR044946">
    <property type="entry name" value="Restrct_endonuc_typeI_TRD_sf"/>
</dbReference>
<dbReference type="PANTHER" id="PTHR30408">
    <property type="entry name" value="TYPE-1 RESTRICTION ENZYME ECOKI SPECIFICITY PROTEIN"/>
    <property type="match status" value="1"/>
</dbReference>
<gene>
    <name evidence="6" type="ORF">H0A61_00586</name>
</gene>
<dbReference type="GO" id="GO:0003677">
    <property type="term" value="F:DNA binding"/>
    <property type="evidence" value="ECO:0007669"/>
    <property type="project" value="UniProtKB-KW"/>
</dbReference>
<dbReference type="SUPFAM" id="SSF116734">
    <property type="entry name" value="DNA methylase specificity domain"/>
    <property type="match status" value="2"/>
</dbReference>
<accession>A0A8A0RM30</accession>
<feature type="domain" description="Type I restriction modification DNA specificity" evidence="5">
    <location>
        <begin position="283"/>
        <end position="460"/>
    </location>
</feature>
<dbReference type="RefSeq" id="WP_206708488.1">
    <property type="nucleotide sequence ID" value="NZ_CP059066.1"/>
</dbReference>
<dbReference type="Pfam" id="PF01420">
    <property type="entry name" value="Methylase_S"/>
    <property type="match status" value="2"/>
</dbReference>
<dbReference type="InterPro" id="IPR000055">
    <property type="entry name" value="Restrct_endonuc_typeI_TRD"/>
</dbReference>
<evidence type="ECO:0000259" key="5">
    <source>
        <dbReference type="Pfam" id="PF01420"/>
    </source>
</evidence>
<feature type="coiled-coil region" evidence="4">
    <location>
        <begin position="442"/>
        <end position="469"/>
    </location>
</feature>
<evidence type="ECO:0000313" key="6">
    <source>
        <dbReference type="EMBL" id="QSQ08266.1"/>
    </source>
</evidence>
<dbReference type="InterPro" id="IPR052021">
    <property type="entry name" value="Type-I_RS_S_subunit"/>
</dbReference>
<proteinExistence type="inferred from homology"/>
<feature type="coiled-coil region" evidence="4">
    <location>
        <begin position="205"/>
        <end position="232"/>
    </location>
</feature>
<keyword evidence="4" id="KW-0175">Coiled coil</keyword>
<evidence type="ECO:0000256" key="3">
    <source>
        <dbReference type="ARBA" id="ARBA00023125"/>
    </source>
</evidence>
<evidence type="ECO:0000256" key="4">
    <source>
        <dbReference type="SAM" id="Coils"/>
    </source>
</evidence>
<keyword evidence="2" id="KW-0680">Restriction system</keyword>
<evidence type="ECO:0000313" key="7">
    <source>
        <dbReference type="Proteomes" id="UP000662904"/>
    </source>
</evidence>
<dbReference type="PANTHER" id="PTHR30408:SF12">
    <property type="entry name" value="TYPE I RESTRICTION ENZYME MJAVIII SPECIFICITY SUBUNIT"/>
    <property type="match status" value="1"/>
</dbReference>
<comment type="similarity">
    <text evidence="1">Belongs to the type-I restriction system S methylase family.</text>
</comment>
<reference evidence="6" key="1">
    <citation type="submission" date="2020-07" db="EMBL/GenBank/DDBJ databases">
        <title>Koleobacter methoxysyntrophicus gen. nov., sp. nov., a novel anaerobic bacterium isolated from deep subsurface oil field and proposal of Koleobacterales ord. nov. in the phylum Firmicutes.</title>
        <authorList>
            <person name="Sakamoto S."/>
            <person name="Tamaki H."/>
        </authorList>
    </citation>
    <scope>NUCLEOTIDE SEQUENCE</scope>
    <source>
        <strain evidence="6">NRmbB1</strain>
    </source>
</reference>
<dbReference type="EMBL" id="CP059066">
    <property type="protein sequence ID" value="QSQ08266.1"/>
    <property type="molecule type" value="Genomic_DNA"/>
</dbReference>
<dbReference type="GO" id="GO:0009307">
    <property type="term" value="P:DNA restriction-modification system"/>
    <property type="evidence" value="ECO:0007669"/>
    <property type="project" value="UniProtKB-KW"/>
</dbReference>
<protein>
    <recommendedName>
        <fullName evidence="5">Type I restriction modification DNA specificity domain-containing protein</fullName>
    </recommendedName>
</protein>
<dbReference type="KEGG" id="kme:H0A61_00586"/>
<sequence length="480" mass="55467">MSDYYIMSIEPSCIWAQEELLVDRIDAYFYSLKYIQYYNKLLQCKLIKMSLFDICSRMNSGPFGSALLASQYVDKGIPFIRPLNCKDYIVEVDNNVVFISKEDSKRLKSSRFSSGDLIFTKIGNGIGDVAIIPTHLFECNISGNLMGVTIKSNIDSYYVLTFIKSKYGQNQIWQGMMNSAKPKIDMETLKSILIPIPSPEIQKYIGDKVRKAEELREEAKRLKKEAEEILYSQLKQEQYLEKQKSIVNKYIWLSDKEIDTRIDSEYYKPNYILYKHILNKNGIKTKKIKDIVKNIRTGTTPQNKYVNKDEKKIKFLRVNNLGYCILEKDDMLYVNDNYDEKKLRIIPKGDILVSIAGTLGRSSVVDMDNCTTNQNIAALTLKNINFIKPYYLSLYLNSYFGNLALDIISTQATVKYINNELLGEIEVPLIDIDIQLIIEDRIVRYKDKINQSKQLIQEAKQDVEDLIEGNFDMSKVKANS</sequence>
<dbReference type="REBASE" id="474802">
    <property type="entry name" value="S.KmeB1ORF587P"/>
</dbReference>